<dbReference type="RefSeq" id="WP_144257949.1">
    <property type="nucleotide sequence ID" value="NZ_CP041636.1"/>
</dbReference>
<keyword evidence="2" id="KW-0812">Transmembrane</keyword>
<proteinExistence type="predicted"/>
<accession>A0A516H576</accession>
<evidence type="ECO:0000313" key="3">
    <source>
        <dbReference type="EMBL" id="QDO98953.1"/>
    </source>
</evidence>
<protein>
    <submittedName>
        <fullName evidence="3">Uncharacterized protein</fullName>
    </submittedName>
</protein>
<keyword evidence="2" id="KW-0472">Membrane</keyword>
<feature type="transmembrane region" description="Helical" evidence="2">
    <location>
        <begin position="51"/>
        <end position="67"/>
    </location>
</feature>
<sequence length="69" mass="7490">MGKQAEQRGGQPPSGTRATGYGWLRPGYLDLPAAANDNRMTPQSLLRQPRVWGWVAMIGLSIALIAARL</sequence>
<organism evidence="3 4">
    <name type="scientific">Ferrovibrio terrae</name>
    <dbReference type="NCBI Taxonomy" id="2594003"/>
    <lineage>
        <taxon>Bacteria</taxon>
        <taxon>Pseudomonadati</taxon>
        <taxon>Pseudomonadota</taxon>
        <taxon>Alphaproteobacteria</taxon>
        <taxon>Rhodospirillales</taxon>
        <taxon>Rhodospirillaceae</taxon>
        <taxon>Ferrovibrio</taxon>
    </lineage>
</organism>
<dbReference type="KEGG" id="fer:FNB15_17495"/>
<reference evidence="3 4" key="1">
    <citation type="submission" date="2019-07" db="EMBL/GenBank/DDBJ databases">
        <title>Genome sequencing for Ferrovibrio sp. K5.</title>
        <authorList>
            <person name="Park S.-J."/>
        </authorList>
    </citation>
    <scope>NUCLEOTIDE SEQUENCE [LARGE SCALE GENOMIC DNA]</scope>
    <source>
        <strain evidence="3 4">K5</strain>
    </source>
</reference>
<dbReference type="Proteomes" id="UP000317496">
    <property type="component" value="Chromosome"/>
</dbReference>
<dbReference type="EMBL" id="CP041636">
    <property type="protein sequence ID" value="QDO98953.1"/>
    <property type="molecule type" value="Genomic_DNA"/>
</dbReference>
<evidence type="ECO:0000256" key="1">
    <source>
        <dbReference type="SAM" id="MobiDB-lite"/>
    </source>
</evidence>
<name>A0A516H576_9PROT</name>
<keyword evidence="2" id="KW-1133">Transmembrane helix</keyword>
<evidence type="ECO:0000313" key="4">
    <source>
        <dbReference type="Proteomes" id="UP000317496"/>
    </source>
</evidence>
<feature type="region of interest" description="Disordered" evidence="1">
    <location>
        <begin position="1"/>
        <end position="21"/>
    </location>
</feature>
<dbReference type="AlphaFoldDB" id="A0A516H576"/>
<keyword evidence="4" id="KW-1185">Reference proteome</keyword>
<evidence type="ECO:0000256" key="2">
    <source>
        <dbReference type="SAM" id="Phobius"/>
    </source>
</evidence>
<gene>
    <name evidence="3" type="ORF">FNB15_17495</name>
</gene>